<keyword evidence="3 10" id="KW-0812">Transmembrane</keyword>
<dbReference type="SUPFAM" id="SSF58038">
    <property type="entry name" value="SNARE fusion complex"/>
    <property type="match status" value="1"/>
</dbReference>
<evidence type="ECO:0000256" key="6">
    <source>
        <dbReference type="ARBA" id="ARBA00023034"/>
    </source>
</evidence>
<dbReference type="InterPro" id="IPR039899">
    <property type="entry name" value="BET1_SNARE"/>
</dbReference>
<proteinExistence type="predicted"/>
<keyword evidence="5 10" id="KW-1133">Transmembrane helix</keyword>
<dbReference type="GO" id="GO:0000139">
    <property type="term" value="C:Golgi membrane"/>
    <property type="evidence" value="ECO:0007669"/>
    <property type="project" value="UniProtKB-SubCell"/>
</dbReference>
<feature type="domain" description="T-SNARE coiled-coil homology" evidence="11">
    <location>
        <begin position="25"/>
        <end position="87"/>
    </location>
</feature>
<dbReference type="AlphaFoldDB" id="A0AAD9QWE8"/>
<feature type="transmembrane region" description="Helical" evidence="10">
    <location>
        <begin position="95"/>
        <end position="114"/>
    </location>
</feature>
<evidence type="ECO:0000313" key="12">
    <source>
        <dbReference type="EMBL" id="KAK2568296.1"/>
    </source>
</evidence>
<evidence type="ECO:0000256" key="9">
    <source>
        <dbReference type="SAM" id="MobiDB-lite"/>
    </source>
</evidence>
<evidence type="ECO:0000256" key="3">
    <source>
        <dbReference type="ARBA" id="ARBA00022692"/>
    </source>
</evidence>
<evidence type="ECO:0000259" key="11">
    <source>
        <dbReference type="PROSITE" id="PS50192"/>
    </source>
</evidence>
<keyword evidence="4" id="KW-0653">Protein transport</keyword>
<dbReference type="PROSITE" id="PS50192">
    <property type="entry name" value="T_SNARE"/>
    <property type="match status" value="1"/>
</dbReference>
<reference evidence="12" key="1">
    <citation type="journal article" date="2023" name="G3 (Bethesda)">
        <title>Whole genome assembly and annotation of the endangered Caribbean coral Acropora cervicornis.</title>
        <authorList>
            <person name="Selwyn J.D."/>
            <person name="Vollmer S.V."/>
        </authorList>
    </citation>
    <scope>NUCLEOTIDE SEQUENCE</scope>
    <source>
        <strain evidence="12">K2</strain>
    </source>
</reference>
<evidence type="ECO:0000256" key="8">
    <source>
        <dbReference type="ARBA" id="ARBA00046280"/>
    </source>
</evidence>
<evidence type="ECO:0000313" key="13">
    <source>
        <dbReference type="Proteomes" id="UP001249851"/>
    </source>
</evidence>
<feature type="compositionally biased region" description="Polar residues" evidence="9">
    <location>
        <begin position="1"/>
        <end position="13"/>
    </location>
</feature>
<accession>A0AAD9QWE8</accession>
<protein>
    <submittedName>
        <fullName evidence="12">BET1-like protein</fullName>
    </submittedName>
</protein>
<keyword evidence="6" id="KW-0333">Golgi apparatus</keyword>
<gene>
    <name evidence="12" type="ORF">P5673_007305</name>
</gene>
<sequence>SASEFQGQGNTVQRTDHNMLEEENERMVDHLSSKVQALKSVLFYIEELTIDIGQEVRYQNKMLNEMDTDFDSGGSFLSSTMARLTALTNKGHHRVMLYLVLFCMFVFFVAWYIIKTR</sequence>
<evidence type="ECO:0000256" key="7">
    <source>
        <dbReference type="ARBA" id="ARBA00023136"/>
    </source>
</evidence>
<dbReference type="Proteomes" id="UP001249851">
    <property type="component" value="Unassembled WGS sequence"/>
</dbReference>
<comment type="caution">
    <text evidence="12">The sequence shown here is derived from an EMBL/GenBank/DDBJ whole genome shotgun (WGS) entry which is preliminary data.</text>
</comment>
<feature type="region of interest" description="Disordered" evidence="9">
    <location>
        <begin position="1"/>
        <end position="20"/>
    </location>
</feature>
<dbReference type="SMART" id="SM00397">
    <property type="entry name" value="t_SNARE"/>
    <property type="match status" value="1"/>
</dbReference>
<organism evidence="12 13">
    <name type="scientific">Acropora cervicornis</name>
    <name type="common">Staghorn coral</name>
    <dbReference type="NCBI Taxonomy" id="6130"/>
    <lineage>
        <taxon>Eukaryota</taxon>
        <taxon>Metazoa</taxon>
        <taxon>Cnidaria</taxon>
        <taxon>Anthozoa</taxon>
        <taxon>Hexacorallia</taxon>
        <taxon>Scleractinia</taxon>
        <taxon>Astrocoeniina</taxon>
        <taxon>Acroporidae</taxon>
        <taxon>Acropora</taxon>
    </lineage>
</organism>
<name>A0AAD9QWE8_ACRCE</name>
<evidence type="ECO:0000256" key="4">
    <source>
        <dbReference type="ARBA" id="ARBA00022927"/>
    </source>
</evidence>
<dbReference type="CDD" id="cd15853">
    <property type="entry name" value="SNARE_Bet1"/>
    <property type="match status" value="1"/>
</dbReference>
<keyword evidence="2" id="KW-0813">Transport</keyword>
<dbReference type="InterPro" id="IPR000727">
    <property type="entry name" value="T_SNARE_dom"/>
</dbReference>
<evidence type="ECO:0000256" key="5">
    <source>
        <dbReference type="ARBA" id="ARBA00022989"/>
    </source>
</evidence>
<reference evidence="12" key="2">
    <citation type="journal article" date="2023" name="Science">
        <title>Genomic signatures of disease resistance in endangered staghorn corals.</title>
        <authorList>
            <person name="Vollmer S.V."/>
            <person name="Selwyn J.D."/>
            <person name="Despard B.A."/>
            <person name="Roesel C.L."/>
        </authorList>
    </citation>
    <scope>NUCLEOTIDE SEQUENCE</scope>
    <source>
        <strain evidence="12">K2</strain>
    </source>
</reference>
<evidence type="ECO:0000256" key="10">
    <source>
        <dbReference type="SAM" id="Phobius"/>
    </source>
</evidence>
<evidence type="ECO:0000256" key="1">
    <source>
        <dbReference type="ARBA" id="ARBA00004394"/>
    </source>
</evidence>
<dbReference type="Gene3D" id="1.20.5.110">
    <property type="match status" value="1"/>
</dbReference>
<evidence type="ECO:0000256" key="2">
    <source>
        <dbReference type="ARBA" id="ARBA00022448"/>
    </source>
</evidence>
<dbReference type="PANTHER" id="PTHR12791">
    <property type="entry name" value="GOLGI SNARE BET1-RELATED"/>
    <property type="match status" value="1"/>
</dbReference>
<comment type="subcellular location">
    <subcellularLocation>
        <location evidence="8">Endomembrane system</location>
        <topology evidence="8">Single-pass type IV membrane protein</topology>
    </subcellularLocation>
    <subcellularLocation>
        <location evidence="1">Golgi apparatus membrane</location>
    </subcellularLocation>
</comment>
<dbReference type="GO" id="GO:0015031">
    <property type="term" value="P:protein transport"/>
    <property type="evidence" value="ECO:0007669"/>
    <property type="project" value="UniProtKB-KW"/>
</dbReference>
<keyword evidence="7 10" id="KW-0472">Membrane</keyword>
<keyword evidence="13" id="KW-1185">Reference proteome</keyword>
<feature type="non-terminal residue" evidence="12">
    <location>
        <position position="1"/>
    </location>
</feature>
<dbReference type="EMBL" id="JARQWQ010000012">
    <property type="protein sequence ID" value="KAK2568296.1"/>
    <property type="molecule type" value="Genomic_DNA"/>
</dbReference>